<dbReference type="EMBL" id="JASSZA010000003">
    <property type="protein sequence ID" value="KAK2114883.1"/>
    <property type="molecule type" value="Genomic_DNA"/>
</dbReference>
<evidence type="ECO:0000256" key="1">
    <source>
        <dbReference type="SAM" id="MobiDB-lite"/>
    </source>
</evidence>
<protein>
    <submittedName>
        <fullName evidence="2">Uncharacterized protein</fullName>
    </submittedName>
</protein>
<feature type="compositionally biased region" description="Basic and acidic residues" evidence="1">
    <location>
        <begin position="35"/>
        <end position="57"/>
    </location>
</feature>
<organism evidence="2 3">
    <name type="scientific">Saguinus oedipus</name>
    <name type="common">Cotton-top tamarin</name>
    <name type="synonym">Oedipomidas oedipus</name>
    <dbReference type="NCBI Taxonomy" id="9490"/>
    <lineage>
        <taxon>Eukaryota</taxon>
        <taxon>Metazoa</taxon>
        <taxon>Chordata</taxon>
        <taxon>Craniata</taxon>
        <taxon>Vertebrata</taxon>
        <taxon>Euteleostomi</taxon>
        <taxon>Mammalia</taxon>
        <taxon>Eutheria</taxon>
        <taxon>Euarchontoglires</taxon>
        <taxon>Primates</taxon>
        <taxon>Haplorrhini</taxon>
        <taxon>Platyrrhini</taxon>
        <taxon>Cebidae</taxon>
        <taxon>Callitrichinae</taxon>
        <taxon>Saguinus</taxon>
    </lineage>
</organism>
<keyword evidence="3" id="KW-1185">Reference proteome</keyword>
<reference evidence="2 3" key="1">
    <citation type="submission" date="2023-05" db="EMBL/GenBank/DDBJ databases">
        <title>B98-5 Cell Line De Novo Hybrid Assembly: An Optical Mapping Approach.</title>
        <authorList>
            <person name="Kananen K."/>
            <person name="Auerbach J.A."/>
            <person name="Kautto E."/>
            <person name="Blachly J.S."/>
        </authorList>
    </citation>
    <scope>NUCLEOTIDE SEQUENCE [LARGE SCALE GENOMIC DNA]</scope>
    <source>
        <strain evidence="2">B95-8</strain>
        <tissue evidence="2">Cell line</tissue>
    </source>
</reference>
<feature type="region of interest" description="Disordered" evidence="1">
    <location>
        <begin position="1"/>
        <end position="57"/>
    </location>
</feature>
<dbReference type="Proteomes" id="UP001266305">
    <property type="component" value="Unassembled WGS sequence"/>
</dbReference>
<name>A0ABQ9VZT9_SAGOE</name>
<comment type="caution">
    <text evidence="2">The sequence shown here is derived from an EMBL/GenBank/DDBJ whole genome shotgun (WGS) entry which is preliminary data.</text>
</comment>
<evidence type="ECO:0000313" key="2">
    <source>
        <dbReference type="EMBL" id="KAK2114883.1"/>
    </source>
</evidence>
<feature type="compositionally biased region" description="Polar residues" evidence="1">
    <location>
        <begin position="11"/>
        <end position="28"/>
    </location>
</feature>
<evidence type="ECO:0000313" key="3">
    <source>
        <dbReference type="Proteomes" id="UP001266305"/>
    </source>
</evidence>
<gene>
    <name evidence="2" type="ORF">P7K49_005508</name>
</gene>
<accession>A0ABQ9VZT9</accession>
<sequence length="93" mass="9821">MVFGHVAATTGAPTKQGTPTDQASQQVSPAPPNRGKAENCSEVKGKRSGDNKVPSREITHASLRNLIYDDPGLVSLRSVTGHHGTGFISKLQQ</sequence>
<proteinExistence type="predicted"/>